<accession>A0ABX8UYR3</accession>
<organism evidence="1 2">
    <name type="scientific">Candidatus Rhabdochlamydia oedothoracis</name>
    <dbReference type="NCBI Taxonomy" id="2720720"/>
    <lineage>
        <taxon>Bacteria</taxon>
        <taxon>Pseudomonadati</taxon>
        <taxon>Chlamydiota</taxon>
        <taxon>Chlamydiia</taxon>
        <taxon>Parachlamydiales</taxon>
        <taxon>Candidatus Rhabdochlamydiaceae</taxon>
        <taxon>Candidatus Rhabdochlamydia</taxon>
    </lineage>
</organism>
<keyword evidence="2" id="KW-1185">Reference proteome</keyword>
<sequence length="548" mass="62383">MSITSLNQLSDFYQQPLLPLVRAEDPERIVSQKTIHQWNVNECVVYLIKEHNSLKYKTIDGNKKEIYCNDIDLPEEEDLEQEISYLKTCKVMVEENGAARFYNTYHTWRIPSREFDKAEEAIHTPENDFIKSFSNYQSWEYDPTTELILNRGTEDLVWNVFRNFSKKDTSLQEVTVPSSRCHPGTVALVNKIKKEAFNNPQHILCLIRDFKVRVINSELFQKELAVEKNNLAIEASSDRLDQESFLIKNEKIVYSVASGAMYLSKKVIVATANSVSKFCGNGILGTMAGAYLGFLTGTVIAGVSTGIVLRSAQTVTSRFFPYSLPDFLHKKQKSLEERASLVSVERPLFIEIEPISEPIVIDPRVRVSKFTWAVTVITTEGVSRSHAAIVIEGINDGFFNREACLSTSTEIDVGEKFIYLAEFNPPVEAHLLSLSQLEYEKRTEIWMRTSDKVQEIIRDIGKEVLKETPRQFNIRGKNALLPNITYTKKKWVAFFELPGDNCYTFTKDHAKKLDIDPGSSSADFIAAIARLYTKDPASYKAFPVQQTI</sequence>
<reference evidence="1 2" key="1">
    <citation type="journal article" date="2022" name="bioRxiv">
        <title>Ecology and evolution of chlamydial symbionts of arthropods.</title>
        <authorList>
            <person name="Halter T."/>
            <person name="Koestlbacher S."/>
            <person name="Collingro A."/>
            <person name="Sixt B.S."/>
            <person name="Toenshoff E.R."/>
            <person name="Hendrickx F."/>
            <person name="Kostanjsek R."/>
            <person name="Horn M."/>
        </authorList>
    </citation>
    <scope>NUCLEOTIDE SEQUENCE [LARGE SCALE GENOMIC DNA]</scope>
    <source>
        <strain evidence="1">W744xW776</strain>
    </source>
</reference>
<proteinExistence type="predicted"/>
<evidence type="ECO:0000313" key="2">
    <source>
        <dbReference type="Proteomes" id="UP000826014"/>
    </source>
</evidence>
<gene>
    <name evidence="1" type="ORF">RHABOEDO_000205</name>
</gene>
<name>A0ABX8UYR3_9BACT</name>
<dbReference type="EMBL" id="CP075587">
    <property type="protein sequence ID" value="QYF48105.1"/>
    <property type="molecule type" value="Genomic_DNA"/>
</dbReference>
<protein>
    <submittedName>
        <fullName evidence="1">Uncharacterized protein</fullName>
    </submittedName>
</protein>
<evidence type="ECO:0000313" key="1">
    <source>
        <dbReference type="EMBL" id="QYF48105.1"/>
    </source>
</evidence>
<dbReference type="Proteomes" id="UP000826014">
    <property type="component" value="Chromosome"/>
</dbReference>
<dbReference type="RefSeq" id="WP_215216370.1">
    <property type="nucleotide sequence ID" value="NZ_CP075587.1"/>
</dbReference>